<proteinExistence type="predicted"/>
<gene>
    <name evidence="2" type="ORF">DVG78_11175</name>
</gene>
<keyword evidence="1" id="KW-0732">Signal</keyword>
<dbReference type="PANTHER" id="PTHR42754:SF1">
    <property type="entry name" value="LIPOPROTEIN"/>
    <property type="match status" value="1"/>
</dbReference>
<evidence type="ECO:0000313" key="2">
    <source>
        <dbReference type="EMBL" id="RDB05961.1"/>
    </source>
</evidence>
<dbReference type="Proteomes" id="UP000253141">
    <property type="component" value="Unassembled WGS sequence"/>
</dbReference>
<dbReference type="InterPro" id="IPR055015">
    <property type="entry name" value="GCX_COOH"/>
</dbReference>
<comment type="caution">
    <text evidence="2">The sequence shown here is derived from an EMBL/GenBank/DDBJ whole genome shotgun (WGS) entry which is preliminary data.</text>
</comment>
<dbReference type="AlphaFoldDB" id="A0A369I873"/>
<dbReference type="EMBL" id="QPIW01000007">
    <property type="protein sequence ID" value="RDB05961.1"/>
    <property type="molecule type" value="Genomic_DNA"/>
</dbReference>
<dbReference type="OrthoDB" id="1523346at2"/>
<protein>
    <submittedName>
        <fullName evidence="2">T9SS C-terminal target domain-containing protein</fullName>
    </submittedName>
</protein>
<organism evidence="2 3">
    <name type="scientific">Runella aurantiaca</name>
    <dbReference type="NCBI Taxonomy" id="2282308"/>
    <lineage>
        <taxon>Bacteria</taxon>
        <taxon>Pseudomonadati</taxon>
        <taxon>Bacteroidota</taxon>
        <taxon>Cytophagia</taxon>
        <taxon>Cytophagales</taxon>
        <taxon>Spirosomataceae</taxon>
        <taxon>Runella</taxon>
    </lineage>
</organism>
<evidence type="ECO:0000256" key="1">
    <source>
        <dbReference type="SAM" id="SignalP"/>
    </source>
</evidence>
<name>A0A369I873_9BACT</name>
<reference evidence="2 3" key="1">
    <citation type="submission" date="2018-07" db="EMBL/GenBank/DDBJ databases">
        <title>Genome analysis of Runella aurantiaca.</title>
        <authorList>
            <person name="Yang X."/>
        </authorList>
    </citation>
    <scope>NUCLEOTIDE SEQUENCE [LARGE SCALE GENOMIC DNA]</scope>
    <source>
        <strain evidence="2 3">YX9</strain>
    </source>
</reference>
<sequence length="590" mass="62725">MKKALLSIVFLLVSHWLVAQAIINVSWQKSLGGTKDDRAFSVQKTSDGGYIVAGYTDSNDEDVSGNHGGYDYWVVKLSNIGTIEWQKSLGGTRDDLAYSIAQTTDGGYIVAGSSNSNDGDVSGNHSTLGAEDYWVVKLSNVGLIEWQKTLGGTGDDVANSIVQTTDGGYIVAGYANWIEGDLPDYHGYYDCWVVKLNNVGTIEWQKALGGTGSEAVNSIVQTTDGGYIVAGYSGSNDGDVAGHHGFGDFWVVKLSNVGTIEWQKALGGSNLEVAYSIAQTTDGGYIVAGNAKSNDGDVSGNHGNYDCWIVKLSNAGTIEWQKALGGTAEDKARAIVQTWDGGYIVVGSTWSNNGDVSGNHGNLDYWVVKLSNVGTIEWQKALGGTSNDFAFSIIQTGSGYVIAGVTGSNNGDVSGNHGVGDFWVASLSVRNFTVSPNYPCQDKYVKLTSEGCAGTVKWYAYPEGETPTLIHTGINFDYLVPNTIPLSTAIFFKAECVTTSGYTISMGSPKFVRVLGASSYDFMSPADDFTSTPPYPLNVANSITAANKILAPTPPITTRVEYLAEKGIELKPGFRADKGTVFTAYIGGCQ</sequence>
<dbReference type="PANTHER" id="PTHR42754">
    <property type="entry name" value="ENDOGLUCANASE"/>
    <property type="match status" value="1"/>
</dbReference>
<feature type="chain" id="PRO_5016629606" evidence="1">
    <location>
        <begin position="22"/>
        <end position="590"/>
    </location>
</feature>
<keyword evidence="3" id="KW-1185">Reference proteome</keyword>
<accession>A0A369I873</accession>
<dbReference type="NCBIfam" id="NF045639">
    <property type="entry name" value="GCX_COOH"/>
    <property type="match status" value="1"/>
</dbReference>
<dbReference type="RefSeq" id="WP_114461156.1">
    <property type="nucleotide sequence ID" value="NZ_QPIW01000007.1"/>
</dbReference>
<feature type="signal peptide" evidence="1">
    <location>
        <begin position="1"/>
        <end position="21"/>
    </location>
</feature>
<evidence type="ECO:0000313" key="3">
    <source>
        <dbReference type="Proteomes" id="UP000253141"/>
    </source>
</evidence>